<dbReference type="InterPro" id="IPR038562">
    <property type="entry name" value="Ribosomal_eL34_C_sf"/>
</dbReference>
<dbReference type="InterPro" id="IPR018065">
    <property type="entry name" value="Ribosomal_eL34_CS"/>
</dbReference>
<dbReference type="HOGENOM" id="CLU_118652_2_0_2"/>
<evidence type="ECO:0000256" key="5">
    <source>
        <dbReference type="HAMAP-Rule" id="MF_00349"/>
    </source>
</evidence>
<comment type="similarity">
    <text evidence="1 5">Belongs to the eukaryotic ribosomal protein eL34 family.</text>
</comment>
<dbReference type="InParanoid" id="I3TDD7"/>
<dbReference type="eggNOG" id="arCOG04168">
    <property type="taxonomic scope" value="Archaea"/>
</dbReference>
<dbReference type="FunCoup" id="I3TDD7">
    <property type="interactions" value="63"/>
</dbReference>
<dbReference type="STRING" id="1184251.TCELL_0350"/>
<dbReference type="EMBL" id="CP003531">
    <property type="protein sequence ID" value="AFK50775.1"/>
    <property type="molecule type" value="Genomic_DNA"/>
</dbReference>
<dbReference type="HAMAP" id="MF_00349">
    <property type="entry name" value="Ribosomal_eL34"/>
    <property type="match status" value="1"/>
</dbReference>
<keyword evidence="3 5" id="KW-0687">Ribonucleoprotein</keyword>
<dbReference type="InterPro" id="IPR008195">
    <property type="entry name" value="Ribosomal_eL34"/>
</dbReference>
<dbReference type="NCBIfam" id="NF003143">
    <property type="entry name" value="PRK04059.1"/>
    <property type="match status" value="1"/>
</dbReference>
<dbReference type="InterPro" id="IPR047868">
    <property type="entry name" value="Ribosomal_L34e_arc-type"/>
</dbReference>
<dbReference type="KEGG" id="thg:TCELL_0350"/>
<dbReference type="AlphaFoldDB" id="I3TDD7"/>
<sequence length="86" mass="9877">MYRTRSWRRVVVRTPGGELRVHYEKRRPSPAHCAICGRPLNGVPRLRPSQLRKLAKTEKRPERIYGGVICPSCLAKLIRRSVRAAS</sequence>
<keyword evidence="2 5" id="KW-0689">Ribosomal protein</keyword>
<dbReference type="Gene3D" id="6.20.340.10">
    <property type="match status" value="1"/>
</dbReference>
<dbReference type="Pfam" id="PF01199">
    <property type="entry name" value="Ribosomal_L34e"/>
    <property type="match status" value="1"/>
</dbReference>
<accession>I3TDD7</accession>
<dbReference type="GO" id="GO:0003735">
    <property type="term" value="F:structural constituent of ribosome"/>
    <property type="evidence" value="ECO:0007669"/>
    <property type="project" value="InterPro"/>
</dbReference>
<dbReference type="GO" id="GO:0006412">
    <property type="term" value="P:translation"/>
    <property type="evidence" value="ECO:0007669"/>
    <property type="project" value="UniProtKB-UniRule"/>
</dbReference>
<dbReference type="Gene3D" id="6.20.370.70">
    <property type="match status" value="1"/>
</dbReference>
<dbReference type="PROSITE" id="PS01145">
    <property type="entry name" value="RIBOSOMAL_L34E"/>
    <property type="match status" value="1"/>
</dbReference>
<evidence type="ECO:0000313" key="6">
    <source>
        <dbReference type="EMBL" id="AFK50775.1"/>
    </source>
</evidence>
<evidence type="ECO:0000313" key="7">
    <source>
        <dbReference type="Proteomes" id="UP000005270"/>
    </source>
</evidence>
<protein>
    <recommendedName>
        <fullName evidence="4 5">Large ribosomal subunit protein eL34</fullName>
    </recommendedName>
</protein>
<dbReference type="GO" id="GO:1990904">
    <property type="term" value="C:ribonucleoprotein complex"/>
    <property type="evidence" value="ECO:0007669"/>
    <property type="project" value="UniProtKB-KW"/>
</dbReference>
<reference evidence="6 7" key="1">
    <citation type="journal article" date="2012" name="J. Bacteriol.">
        <title>Complete genome sequence of the hyperthermophilic cellulolytic Crenarchaeon 'Thermogladius cellulolyticus' 1633.</title>
        <authorList>
            <person name="Mardanov A.V."/>
            <person name="Kochetkova T.V."/>
            <person name="Beletsky A.V."/>
            <person name="Bonch-Osmolovskaya E.A."/>
            <person name="Ravin N.V."/>
            <person name="Skryabin K.G."/>
        </authorList>
    </citation>
    <scope>NUCLEOTIDE SEQUENCE [LARGE SCALE GENOMIC DNA]</scope>
    <source>
        <strain evidence="7">DSM 22663 / VKM B-2946 / 1633</strain>
    </source>
</reference>
<dbReference type="PRINTS" id="PR01250">
    <property type="entry name" value="RIBOSOMALL34"/>
</dbReference>
<organism evidence="6 7">
    <name type="scientific">Thermogladius calderae (strain DSM 22663 / VKM B-2946 / 1633)</name>
    <dbReference type="NCBI Taxonomy" id="1184251"/>
    <lineage>
        <taxon>Archaea</taxon>
        <taxon>Thermoproteota</taxon>
        <taxon>Thermoprotei</taxon>
        <taxon>Desulfurococcales</taxon>
        <taxon>Desulfurococcaceae</taxon>
        <taxon>Thermogladius</taxon>
    </lineage>
</organism>
<name>I3TDD7_THEC1</name>
<gene>
    <name evidence="5" type="primary">rpl34e</name>
    <name evidence="6" type="ordered locus">TCELL_0350</name>
</gene>
<dbReference type="GO" id="GO:0005840">
    <property type="term" value="C:ribosome"/>
    <property type="evidence" value="ECO:0007669"/>
    <property type="project" value="UniProtKB-KW"/>
</dbReference>
<keyword evidence="7" id="KW-1185">Reference proteome</keyword>
<dbReference type="PANTHER" id="PTHR10759">
    <property type="entry name" value="60S RIBOSOMAL PROTEIN L34"/>
    <property type="match status" value="1"/>
</dbReference>
<evidence type="ECO:0000256" key="1">
    <source>
        <dbReference type="ARBA" id="ARBA00009875"/>
    </source>
</evidence>
<evidence type="ECO:0000256" key="4">
    <source>
        <dbReference type="ARBA" id="ARBA00035227"/>
    </source>
</evidence>
<proteinExistence type="inferred from homology"/>
<dbReference type="Proteomes" id="UP000005270">
    <property type="component" value="Chromosome"/>
</dbReference>
<evidence type="ECO:0000256" key="3">
    <source>
        <dbReference type="ARBA" id="ARBA00023274"/>
    </source>
</evidence>
<evidence type="ECO:0000256" key="2">
    <source>
        <dbReference type="ARBA" id="ARBA00022980"/>
    </source>
</evidence>